<accession>A0A7C9VED8</accession>
<reference evidence="1 2" key="1">
    <citation type="submission" date="2020-02" db="EMBL/GenBank/DDBJ databases">
        <title>Genome sequence of the type strain CGMCC 1.15528 of Mesorhizobium zhangyense.</title>
        <authorList>
            <person name="Gao J."/>
            <person name="Sun J."/>
        </authorList>
    </citation>
    <scope>NUCLEOTIDE SEQUENCE [LARGE SCALE GENOMIC DNA]</scope>
    <source>
        <strain evidence="1 2">CGMCC 1.15528</strain>
    </source>
</reference>
<evidence type="ECO:0000313" key="1">
    <source>
        <dbReference type="EMBL" id="NGN43112.1"/>
    </source>
</evidence>
<dbReference type="InterPro" id="IPR009874">
    <property type="entry name" value="DUF1428"/>
</dbReference>
<dbReference type="Pfam" id="PF07237">
    <property type="entry name" value="DUF1428"/>
    <property type="match status" value="2"/>
</dbReference>
<dbReference type="Gene3D" id="3.30.70.100">
    <property type="match status" value="2"/>
</dbReference>
<dbReference type="RefSeq" id="WP_165119479.1">
    <property type="nucleotide sequence ID" value="NZ_JAAKZG010000008.1"/>
</dbReference>
<gene>
    <name evidence="1" type="ORF">G6N74_18740</name>
</gene>
<proteinExistence type="predicted"/>
<dbReference type="InterPro" id="IPR011008">
    <property type="entry name" value="Dimeric_a/b-barrel"/>
</dbReference>
<dbReference type="AlphaFoldDB" id="A0A7C9VED8"/>
<evidence type="ECO:0000313" key="2">
    <source>
        <dbReference type="Proteomes" id="UP000481252"/>
    </source>
</evidence>
<sequence>MAYIEGRVAAVPAANKEAYRKHAADAAAIFREFGATRVVETWGDDVPDGTITDFKGAVKAKPDEIIVFAWHEYPSKEVADAANEKFMSDPRMKQLGATMPYDGMRMIFGGFTSVLDENAKGKMGYVDGSLVPVPASNKAAYHELSAKLIPVLMEHGATRVVDTWEDNVPDGKITDYKGAVKASGDEKIVYSWIEWPSKAVRDAGWEKVFTDPRMYADAEPYDNKRRVHGGFMPLIDA</sequence>
<organism evidence="1 2">
    <name type="scientific">Mesorhizobium zhangyense</name>
    <dbReference type="NCBI Taxonomy" id="1776730"/>
    <lineage>
        <taxon>Bacteria</taxon>
        <taxon>Pseudomonadati</taxon>
        <taxon>Pseudomonadota</taxon>
        <taxon>Alphaproteobacteria</taxon>
        <taxon>Hyphomicrobiales</taxon>
        <taxon>Phyllobacteriaceae</taxon>
        <taxon>Mesorhizobium</taxon>
    </lineage>
</organism>
<dbReference type="SUPFAM" id="SSF54909">
    <property type="entry name" value="Dimeric alpha+beta barrel"/>
    <property type="match status" value="2"/>
</dbReference>
<dbReference type="EMBL" id="JAAKZG010000008">
    <property type="protein sequence ID" value="NGN43112.1"/>
    <property type="molecule type" value="Genomic_DNA"/>
</dbReference>
<name>A0A7C9VED8_9HYPH</name>
<keyword evidence="2" id="KW-1185">Reference proteome</keyword>
<protein>
    <submittedName>
        <fullName evidence="1">DUF1428 domain-containing protein</fullName>
    </submittedName>
</protein>
<comment type="caution">
    <text evidence="1">The sequence shown here is derived from an EMBL/GenBank/DDBJ whole genome shotgun (WGS) entry which is preliminary data.</text>
</comment>
<dbReference type="Proteomes" id="UP000481252">
    <property type="component" value="Unassembled WGS sequence"/>
</dbReference>